<evidence type="ECO:0000313" key="2">
    <source>
        <dbReference type="Proteomes" id="UP000215914"/>
    </source>
</evidence>
<dbReference type="Proteomes" id="UP000215914">
    <property type="component" value="Unassembled WGS sequence"/>
</dbReference>
<organism evidence="1 2">
    <name type="scientific">Helianthus annuus</name>
    <name type="common">Common sunflower</name>
    <dbReference type="NCBI Taxonomy" id="4232"/>
    <lineage>
        <taxon>Eukaryota</taxon>
        <taxon>Viridiplantae</taxon>
        <taxon>Streptophyta</taxon>
        <taxon>Embryophyta</taxon>
        <taxon>Tracheophyta</taxon>
        <taxon>Spermatophyta</taxon>
        <taxon>Magnoliopsida</taxon>
        <taxon>eudicotyledons</taxon>
        <taxon>Gunneridae</taxon>
        <taxon>Pentapetalae</taxon>
        <taxon>asterids</taxon>
        <taxon>campanulids</taxon>
        <taxon>Asterales</taxon>
        <taxon>Asteraceae</taxon>
        <taxon>Asteroideae</taxon>
        <taxon>Heliantheae alliance</taxon>
        <taxon>Heliantheae</taxon>
        <taxon>Helianthus</taxon>
    </lineage>
</organism>
<keyword evidence="2" id="KW-1185">Reference proteome</keyword>
<protein>
    <submittedName>
        <fullName evidence="1">Uncharacterized protein</fullName>
    </submittedName>
</protein>
<sequence length="222" mass="25062">MADGNLLMLQSTRLSVSKLQRLPRKEISSVIEHERRESVRSVVVCPNVIGSLGIPMFTYDTTSRFFILLYISSGSLKNSYPSIRIRSERFVLLKSTGNPDMPVHFNRILSQESDISRFDAMLSWLTIEACLTFEKLLKTKARTRSCILTHPMTSLSVNKFACMRFSTQTLARILASVKVCTLANKFNPHPYIINSSTGILKSSGNKPLRRKIALSSSLLRFL</sequence>
<evidence type="ECO:0000313" key="1">
    <source>
        <dbReference type="EMBL" id="KAF5764322.1"/>
    </source>
</evidence>
<dbReference type="EMBL" id="MNCJ02000330">
    <property type="protein sequence ID" value="KAF5764322.1"/>
    <property type="molecule type" value="Genomic_DNA"/>
</dbReference>
<gene>
    <name evidence="1" type="ORF">HanXRQr2_Chr15g0690721</name>
</gene>
<name>A0A9K3H1X6_HELAN</name>
<dbReference type="Gramene" id="mRNA:HanXRQr2_Chr15g0690721">
    <property type="protein sequence ID" value="CDS:HanXRQr2_Chr15g0690721.1"/>
    <property type="gene ID" value="HanXRQr2_Chr15g0690721"/>
</dbReference>
<dbReference type="AlphaFoldDB" id="A0A9K3H1X6"/>
<accession>A0A9K3H1X6</accession>
<reference evidence="1" key="2">
    <citation type="submission" date="2020-06" db="EMBL/GenBank/DDBJ databases">
        <title>Helianthus annuus Genome sequencing and assembly Release 2.</title>
        <authorList>
            <person name="Gouzy J."/>
            <person name="Langlade N."/>
            <person name="Munos S."/>
        </authorList>
    </citation>
    <scope>NUCLEOTIDE SEQUENCE</scope>
    <source>
        <tissue evidence="1">Leaves</tissue>
    </source>
</reference>
<comment type="caution">
    <text evidence="1">The sequence shown here is derived from an EMBL/GenBank/DDBJ whole genome shotgun (WGS) entry which is preliminary data.</text>
</comment>
<reference evidence="1" key="1">
    <citation type="journal article" date="2017" name="Nature">
        <title>The sunflower genome provides insights into oil metabolism, flowering and Asterid evolution.</title>
        <authorList>
            <person name="Badouin H."/>
            <person name="Gouzy J."/>
            <person name="Grassa C.J."/>
            <person name="Murat F."/>
            <person name="Staton S.E."/>
            <person name="Cottret L."/>
            <person name="Lelandais-Briere C."/>
            <person name="Owens G.L."/>
            <person name="Carrere S."/>
            <person name="Mayjonade B."/>
            <person name="Legrand L."/>
            <person name="Gill N."/>
            <person name="Kane N.C."/>
            <person name="Bowers J.E."/>
            <person name="Hubner S."/>
            <person name="Bellec A."/>
            <person name="Berard A."/>
            <person name="Berges H."/>
            <person name="Blanchet N."/>
            <person name="Boniface M.C."/>
            <person name="Brunel D."/>
            <person name="Catrice O."/>
            <person name="Chaidir N."/>
            <person name="Claudel C."/>
            <person name="Donnadieu C."/>
            <person name="Faraut T."/>
            <person name="Fievet G."/>
            <person name="Helmstetter N."/>
            <person name="King M."/>
            <person name="Knapp S.J."/>
            <person name="Lai Z."/>
            <person name="Le Paslier M.C."/>
            <person name="Lippi Y."/>
            <person name="Lorenzon L."/>
            <person name="Mandel J.R."/>
            <person name="Marage G."/>
            <person name="Marchand G."/>
            <person name="Marquand E."/>
            <person name="Bret-Mestries E."/>
            <person name="Morien E."/>
            <person name="Nambeesan S."/>
            <person name="Nguyen T."/>
            <person name="Pegot-Espagnet P."/>
            <person name="Pouilly N."/>
            <person name="Raftis F."/>
            <person name="Sallet E."/>
            <person name="Schiex T."/>
            <person name="Thomas J."/>
            <person name="Vandecasteele C."/>
            <person name="Vares D."/>
            <person name="Vear F."/>
            <person name="Vautrin S."/>
            <person name="Crespi M."/>
            <person name="Mangin B."/>
            <person name="Burke J.M."/>
            <person name="Salse J."/>
            <person name="Munos S."/>
            <person name="Vincourt P."/>
            <person name="Rieseberg L.H."/>
            <person name="Langlade N.B."/>
        </authorList>
    </citation>
    <scope>NUCLEOTIDE SEQUENCE</scope>
    <source>
        <tissue evidence="1">Leaves</tissue>
    </source>
</reference>
<proteinExistence type="predicted"/>